<reference evidence="2 3" key="1">
    <citation type="journal article" date="2017" name="Genome Announc.">
        <title>Draft Genome Sequence of a Sporulating and Motile Strain of Lachnotalea glycerini Isolated from Water in Quebec City, Canada.</title>
        <authorList>
            <person name="Maheux A.F."/>
            <person name="Boudreau D.K."/>
            <person name="Berube E."/>
            <person name="Boissinot M."/>
            <person name="Raymond F."/>
            <person name="Brodeur S."/>
            <person name="Corbeil J."/>
            <person name="Isabel S."/>
            <person name="Omar R.F."/>
            <person name="Bergeron M.G."/>
        </authorList>
    </citation>
    <scope>NUCLEOTIDE SEQUENCE [LARGE SCALE GENOMIC DNA]</scope>
    <source>
        <strain evidence="2 3">CCRI-19302</strain>
    </source>
</reference>
<comment type="caution">
    <text evidence="2">The sequence shown here is derived from an EMBL/GenBank/DDBJ whole genome shotgun (WGS) entry which is preliminary data.</text>
</comment>
<keyword evidence="1" id="KW-1133">Transmembrane helix</keyword>
<evidence type="ECO:0000256" key="1">
    <source>
        <dbReference type="SAM" id="Phobius"/>
    </source>
</evidence>
<dbReference type="Proteomes" id="UP000216411">
    <property type="component" value="Unassembled WGS sequence"/>
</dbReference>
<proteinExistence type="predicted"/>
<name>A0A371J073_9FIRM</name>
<evidence type="ECO:0000313" key="3">
    <source>
        <dbReference type="Proteomes" id="UP000216411"/>
    </source>
</evidence>
<keyword evidence="1" id="KW-0812">Transmembrane</keyword>
<dbReference type="AlphaFoldDB" id="A0A371J073"/>
<dbReference type="RefSeq" id="WP_181899381.1">
    <property type="nucleotide sequence ID" value="NZ_NOKA02000164.1"/>
</dbReference>
<feature type="non-terminal residue" evidence="2">
    <location>
        <position position="1"/>
    </location>
</feature>
<evidence type="ECO:0000313" key="2">
    <source>
        <dbReference type="EMBL" id="RDY26201.1"/>
    </source>
</evidence>
<keyword evidence="1" id="KW-0472">Membrane</keyword>
<accession>A0A371J073</accession>
<keyword evidence="3" id="KW-1185">Reference proteome</keyword>
<feature type="transmembrane region" description="Helical" evidence="1">
    <location>
        <begin position="79"/>
        <end position="101"/>
    </location>
</feature>
<organism evidence="2 3">
    <name type="scientific">Lachnotalea glycerini</name>
    <dbReference type="NCBI Taxonomy" id="1763509"/>
    <lineage>
        <taxon>Bacteria</taxon>
        <taxon>Bacillati</taxon>
        <taxon>Bacillota</taxon>
        <taxon>Clostridia</taxon>
        <taxon>Lachnospirales</taxon>
        <taxon>Lachnospiraceae</taxon>
        <taxon>Lachnotalea</taxon>
    </lineage>
</organism>
<sequence>PNTASFSDAQSKLDYTNNDSNSFATLSYTYGDRNIGSTTIDLSNINLSEFNFSSSNSTSNNNSTMSTNSMKKSINSRNIILIVILVVMIIVIIGAGSLFLFKNYHFFKRKRIRKHRKMNRHFDDFNFKE</sequence>
<dbReference type="EMBL" id="NOKA02000164">
    <property type="protein sequence ID" value="RDY26201.1"/>
    <property type="molecule type" value="Genomic_DNA"/>
</dbReference>
<gene>
    <name evidence="2" type="ORF">CG710_021875</name>
</gene>
<protein>
    <submittedName>
        <fullName evidence="2">Uncharacterized protein</fullName>
    </submittedName>
</protein>